<organism evidence="2 3">
    <name type="scientific">Oldenlandia corymbosa var. corymbosa</name>
    <dbReference type="NCBI Taxonomy" id="529605"/>
    <lineage>
        <taxon>Eukaryota</taxon>
        <taxon>Viridiplantae</taxon>
        <taxon>Streptophyta</taxon>
        <taxon>Embryophyta</taxon>
        <taxon>Tracheophyta</taxon>
        <taxon>Spermatophyta</taxon>
        <taxon>Magnoliopsida</taxon>
        <taxon>eudicotyledons</taxon>
        <taxon>Gunneridae</taxon>
        <taxon>Pentapetalae</taxon>
        <taxon>asterids</taxon>
        <taxon>lamiids</taxon>
        <taxon>Gentianales</taxon>
        <taxon>Rubiaceae</taxon>
        <taxon>Rubioideae</taxon>
        <taxon>Spermacoceae</taxon>
        <taxon>Hedyotis-Oldenlandia complex</taxon>
        <taxon>Oldenlandia</taxon>
    </lineage>
</organism>
<protein>
    <submittedName>
        <fullName evidence="2">OLC1v1023576C1</fullName>
    </submittedName>
</protein>
<evidence type="ECO:0000313" key="2">
    <source>
        <dbReference type="EMBL" id="CAI9089075.1"/>
    </source>
</evidence>
<dbReference type="AlphaFoldDB" id="A0AAV1C0Q6"/>
<dbReference type="Proteomes" id="UP001161247">
    <property type="component" value="Chromosome 1"/>
</dbReference>
<accession>A0AAV1C0Q6</accession>
<feature type="region of interest" description="Disordered" evidence="1">
    <location>
        <begin position="138"/>
        <end position="181"/>
    </location>
</feature>
<gene>
    <name evidence="2" type="ORF">OLC1_LOCUS1496</name>
</gene>
<proteinExistence type="predicted"/>
<keyword evidence="3" id="KW-1185">Reference proteome</keyword>
<evidence type="ECO:0000313" key="3">
    <source>
        <dbReference type="Proteomes" id="UP001161247"/>
    </source>
</evidence>
<reference evidence="2" key="1">
    <citation type="submission" date="2023-03" db="EMBL/GenBank/DDBJ databases">
        <authorList>
            <person name="Julca I."/>
        </authorList>
    </citation>
    <scope>NUCLEOTIDE SEQUENCE</scope>
</reference>
<sequence>MMMTSEPPTEQSVMAVIRKLGLPSVTTTTSYDRTGGTVSDEHVKKLVNEAVCVVENKVEGNIQSLDMKLINLDNAVLYLKSQIDSIQGEARQSKDRWEKIEAWIQAMSKDRVVFKGESSTPDLEKSPLLDTPKIPSKMVIEDDTPWGTKDRANRNGGDGDFDSPGNDVGIADEEGEIRCCK</sequence>
<evidence type="ECO:0000256" key="1">
    <source>
        <dbReference type="SAM" id="MobiDB-lite"/>
    </source>
</evidence>
<dbReference type="EMBL" id="OX459118">
    <property type="protein sequence ID" value="CAI9089075.1"/>
    <property type="molecule type" value="Genomic_DNA"/>
</dbReference>
<name>A0AAV1C0Q6_OLDCO</name>